<keyword evidence="6" id="KW-1185">Reference proteome</keyword>
<accession>A0ABM9DXY9</accession>
<dbReference type="GO" id="GO:0016740">
    <property type="term" value="F:transferase activity"/>
    <property type="evidence" value="ECO:0007669"/>
    <property type="project" value="UniProtKB-KW"/>
</dbReference>
<comment type="caution">
    <text evidence="5">The sequence shown here is derived from an EMBL/GenBank/DDBJ whole genome shotgun (WGS) entry which is preliminary data.</text>
</comment>
<dbReference type="PANTHER" id="PTHR43179">
    <property type="entry name" value="RHAMNOSYLTRANSFERASE WBBL"/>
    <property type="match status" value="1"/>
</dbReference>
<dbReference type="PANTHER" id="PTHR43179:SF12">
    <property type="entry name" value="GALACTOFURANOSYLTRANSFERASE GLFT2"/>
    <property type="match status" value="1"/>
</dbReference>
<dbReference type="Gene3D" id="3.90.550.10">
    <property type="entry name" value="Spore Coat Polysaccharide Biosynthesis Protein SpsA, Chain A"/>
    <property type="match status" value="1"/>
</dbReference>
<reference evidence="5" key="1">
    <citation type="submission" date="2022-03" db="EMBL/GenBank/DDBJ databases">
        <authorList>
            <person name="Brunel B."/>
        </authorList>
    </citation>
    <scope>NUCLEOTIDE SEQUENCE</scope>
    <source>
        <strain evidence="5">STM4922sample</strain>
    </source>
</reference>
<feature type="domain" description="Glycosyltransferase 2-like" evidence="4">
    <location>
        <begin position="89"/>
        <end position="259"/>
    </location>
</feature>
<keyword evidence="3 5" id="KW-0808">Transferase</keyword>
<evidence type="ECO:0000256" key="2">
    <source>
        <dbReference type="ARBA" id="ARBA00022676"/>
    </source>
</evidence>
<name>A0ABM9DXY9_9HYPH</name>
<evidence type="ECO:0000259" key="4">
    <source>
        <dbReference type="Pfam" id="PF00535"/>
    </source>
</evidence>
<comment type="similarity">
    <text evidence="1">Belongs to the glycosyltransferase 2 family.</text>
</comment>
<evidence type="ECO:0000313" key="6">
    <source>
        <dbReference type="Proteomes" id="UP001152604"/>
    </source>
</evidence>
<evidence type="ECO:0000256" key="1">
    <source>
        <dbReference type="ARBA" id="ARBA00006739"/>
    </source>
</evidence>
<dbReference type="EMBL" id="CAKXZS010000021">
    <property type="protein sequence ID" value="CAH2401046.1"/>
    <property type="molecule type" value="Genomic_DNA"/>
</dbReference>
<gene>
    <name evidence="5" type="ORF">MES4922_280056</name>
</gene>
<evidence type="ECO:0000256" key="3">
    <source>
        <dbReference type="ARBA" id="ARBA00022679"/>
    </source>
</evidence>
<sequence length="388" mass="43559">MSPNWRANVLEADLRRMFGVADCAGVRHMDLDIHVAPEDCDPGMIVLWRCGLPVGHLLRGSDGQCRATPVAAARDSRPTSPVLDLPSASVVICTRDRPNELRRCLASLPQQSLPPTEIIVVDNASKGDETRQVVLAAGAIYLREDRPGLDIARNRGAQRASSAIVAYTDDDVLLHPQWLERLVAAFDSRSVGAVTGLVLPAEIATEAQRHFETFWSFGQGYTPQTFRADDFAARKHEVFPSWKIGAGASMAFRREVFDRAGMFDERLDVGQAGCSGDSEYWYRLLANGYDCRYEPASVAFHFHRRTMESLAKQIYFYMRGHSAALLVQHERTGVRANLAQAFKRMPLWYLGRVRRRLLGRSVAEDRFLWQEIAGYVSGLLFYLRARRG</sequence>
<dbReference type="Pfam" id="PF00535">
    <property type="entry name" value="Glycos_transf_2"/>
    <property type="match status" value="1"/>
</dbReference>
<evidence type="ECO:0000313" key="5">
    <source>
        <dbReference type="EMBL" id="CAH2401046.1"/>
    </source>
</evidence>
<organism evidence="5 6">
    <name type="scientific">Mesorhizobium ventifaucium</name>
    <dbReference type="NCBI Taxonomy" id="666020"/>
    <lineage>
        <taxon>Bacteria</taxon>
        <taxon>Pseudomonadati</taxon>
        <taxon>Pseudomonadota</taxon>
        <taxon>Alphaproteobacteria</taxon>
        <taxon>Hyphomicrobiales</taxon>
        <taxon>Phyllobacteriaceae</taxon>
        <taxon>Mesorhizobium</taxon>
    </lineage>
</organism>
<dbReference type="InterPro" id="IPR029044">
    <property type="entry name" value="Nucleotide-diphossugar_trans"/>
</dbReference>
<dbReference type="Proteomes" id="UP001152604">
    <property type="component" value="Unassembled WGS sequence"/>
</dbReference>
<protein>
    <submittedName>
        <fullName evidence="5">Glycosyl transferase</fullName>
    </submittedName>
</protein>
<dbReference type="SUPFAM" id="SSF53448">
    <property type="entry name" value="Nucleotide-diphospho-sugar transferases"/>
    <property type="match status" value="1"/>
</dbReference>
<keyword evidence="2" id="KW-0328">Glycosyltransferase</keyword>
<dbReference type="InterPro" id="IPR001173">
    <property type="entry name" value="Glyco_trans_2-like"/>
</dbReference>
<proteinExistence type="inferred from homology"/>
<dbReference type="RefSeq" id="WP_254025672.1">
    <property type="nucleotide sequence ID" value="NZ_CAKXZS010000021.1"/>
</dbReference>